<dbReference type="Proteomes" id="UP000297646">
    <property type="component" value="Unassembled WGS sequence"/>
</dbReference>
<dbReference type="EMBL" id="PVSN01000058">
    <property type="protein sequence ID" value="TGE71644.1"/>
    <property type="molecule type" value="Genomic_DNA"/>
</dbReference>
<evidence type="ECO:0000313" key="2">
    <source>
        <dbReference type="Proteomes" id="UP000297646"/>
    </source>
</evidence>
<gene>
    <name evidence="1" type="ORF">C6P11_08400</name>
</gene>
<reference evidence="1 2" key="1">
    <citation type="submission" date="2018-03" db="EMBL/GenBank/DDBJ databases">
        <title>Genome sequencing of Weissella confusa isolates.</title>
        <authorList>
            <person name="Kajala I."/>
            <person name="Baruah R."/>
            <person name="Bergsveinson J."/>
            <person name="Juvonen R."/>
            <person name="Ziola B."/>
        </authorList>
    </citation>
    <scope>NUCLEOTIDE SEQUENCE [LARGE SCALE GENOMIC DNA]</scope>
    <source>
        <strain evidence="1 2">VTT E-062653</strain>
    </source>
</reference>
<dbReference type="RefSeq" id="WP_135520275.1">
    <property type="nucleotide sequence ID" value="NZ_PVSN01000058.1"/>
</dbReference>
<name>A0A4Z0RWI5_WEICO</name>
<evidence type="ECO:0000313" key="1">
    <source>
        <dbReference type="EMBL" id="TGE71644.1"/>
    </source>
</evidence>
<organism evidence="1 2">
    <name type="scientific">Weissella confusa</name>
    <name type="common">Lactobacillus confusus</name>
    <dbReference type="NCBI Taxonomy" id="1583"/>
    <lineage>
        <taxon>Bacteria</taxon>
        <taxon>Bacillati</taxon>
        <taxon>Bacillota</taxon>
        <taxon>Bacilli</taxon>
        <taxon>Lactobacillales</taxon>
        <taxon>Lactobacillaceae</taxon>
        <taxon>Weissella</taxon>
    </lineage>
</organism>
<protein>
    <submittedName>
        <fullName evidence="1">Uncharacterized protein</fullName>
    </submittedName>
</protein>
<comment type="caution">
    <text evidence="1">The sequence shown here is derived from an EMBL/GenBank/DDBJ whole genome shotgun (WGS) entry which is preliminary data.</text>
</comment>
<proteinExistence type="predicted"/>
<dbReference type="OrthoDB" id="2146811at2"/>
<dbReference type="AlphaFoldDB" id="A0A4Z0RWI5"/>
<sequence>MKIIGNTLETIHKFRHENVSQRFVSDPFLAAKAALGANRNIKLQLLYLDTNETFYLVENTSSIARSLQYNDGAIIVSEWSTVDFIALMQSYDKPGFDNYFQLLVNNTAQAHEVQEEEETAH</sequence>
<accession>A0A4Z0RWI5</accession>